<dbReference type="EMBL" id="JANBPG010001911">
    <property type="protein sequence ID" value="KAJ1887768.1"/>
    <property type="molecule type" value="Genomic_DNA"/>
</dbReference>
<proteinExistence type="predicted"/>
<comment type="caution">
    <text evidence="1">The sequence shown here is derived from an EMBL/GenBank/DDBJ whole genome shotgun (WGS) entry which is preliminary data.</text>
</comment>
<organism evidence="1 2">
    <name type="scientific">Kickxella alabastrina</name>
    <dbReference type="NCBI Taxonomy" id="61397"/>
    <lineage>
        <taxon>Eukaryota</taxon>
        <taxon>Fungi</taxon>
        <taxon>Fungi incertae sedis</taxon>
        <taxon>Zoopagomycota</taxon>
        <taxon>Kickxellomycotina</taxon>
        <taxon>Kickxellomycetes</taxon>
        <taxon>Kickxellales</taxon>
        <taxon>Kickxellaceae</taxon>
        <taxon>Kickxella</taxon>
    </lineage>
</organism>
<reference evidence="1" key="1">
    <citation type="submission" date="2022-07" db="EMBL/GenBank/DDBJ databases">
        <title>Phylogenomic reconstructions and comparative analyses of Kickxellomycotina fungi.</title>
        <authorList>
            <person name="Reynolds N.K."/>
            <person name="Stajich J.E."/>
            <person name="Barry K."/>
            <person name="Grigoriev I.V."/>
            <person name="Crous P."/>
            <person name="Smith M.E."/>
        </authorList>
    </citation>
    <scope>NUCLEOTIDE SEQUENCE</scope>
    <source>
        <strain evidence="1">Benny 63K</strain>
    </source>
</reference>
<gene>
    <name evidence="1" type="ORF">LPJ66_008938</name>
</gene>
<evidence type="ECO:0000313" key="1">
    <source>
        <dbReference type="EMBL" id="KAJ1887768.1"/>
    </source>
</evidence>
<evidence type="ECO:0000313" key="2">
    <source>
        <dbReference type="Proteomes" id="UP001150581"/>
    </source>
</evidence>
<dbReference type="Proteomes" id="UP001150581">
    <property type="component" value="Unassembled WGS sequence"/>
</dbReference>
<sequence>MGKITAISSDTEDNIPLAQSLKELNKPTHATSTEHQLPKLEYPTASRIVTAGPTLGADGKPHYLIDDIPDQEKLRLIRESGLMNSMKKYNKTKTSNGSDNEDSQEEDDEGVAYGKEEGGEEAEVPKWMDAVIYSFGLMAIYGLFEALVNQQYNVEVGMKEIVTRMGKALPAIWFIVYLTHRYRHQRAVALLMLLAACASGCYFVYLNLHSPRLGIMRRAPGLVTMWIYLTFQMDVRPSIISALVVCSFWIVDPFKLDF</sequence>
<name>A0ACC1I8G8_9FUNG</name>
<keyword evidence="2" id="KW-1185">Reference proteome</keyword>
<accession>A0ACC1I8G8</accession>
<protein>
    <submittedName>
        <fullName evidence="1">Uncharacterized protein</fullName>
    </submittedName>
</protein>